<feature type="region of interest" description="Disordered" evidence="3">
    <location>
        <begin position="283"/>
        <end position="306"/>
    </location>
</feature>
<dbReference type="InterPro" id="IPR005135">
    <property type="entry name" value="Endo/exonuclease/phosphatase"/>
</dbReference>
<evidence type="ECO:0000256" key="3">
    <source>
        <dbReference type="SAM" id="MobiDB-lite"/>
    </source>
</evidence>
<gene>
    <name evidence="5" type="ORF">SCP_0111160</name>
</gene>
<accession>A0A401G7W0</accession>
<feature type="compositionally biased region" description="Acidic residues" evidence="3">
    <location>
        <begin position="292"/>
        <end position="301"/>
    </location>
</feature>
<dbReference type="PANTHER" id="PTHR12121">
    <property type="entry name" value="CARBON CATABOLITE REPRESSOR PROTEIN 4"/>
    <property type="match status" value="1"/>
</dbReference>
<name>A0A401G7W0_9APHY</name>
<evidence type="ECO:0000313" key="6">
    <source>
        <dbReference type="Proteomes" id="UP000287166"/>
    </source>
</evidence>
<dbReference type="GeneID" id="38775150"/>
<organism evidence="5 6">
    <name type="scientific">Sparassis crispa</name>
    <dbReference type="NCBI Taxonomy" id="139825"/>
    <lineage>
        <taxon>Eukaryota</taxon>
        <taxon>Fungi</taxon>
        <taxon>Dikarya</taxon>
        <taxon>Basidiomycota</taxon>
        <taxon>Agaricomycotina</taxon>
        <taxon>Agaricomycetes</taxon>
        <taxon>Polyporales</taxon>
        <taxon>Sparassidaceae</taxon>
        <taxon>Sparassis</taxon>
    </lineage>
</organism>
<dbReference type="AlphaFoldDB" id="A0A401G7W0"/>
<dbReference type="InterPro" id="IPR050410">
    <property type="entry name" value="CCR4/nocturin_mRNA_transcr"/>
</dbReference>
<dbReference type="Pfam" id="PF03372">
    <property type="entry name" value="Exo_endo_phos"/>
    <property type="match status" value="1"/>
</dbReference>
<evidence type="ECO:0000313" key="5">
    <source>
        <dbReference type="EMBL" id="GBE78233.1"/>
    </source>
</evidence>
<dbReference type="EMBL" id="BFAD01000001">
    <property type="protein sequence ID" value="GBE78233.1"/>
    <property type="molecule type" value="Genomic_DNA"/>
</dbReference>
<keyword evidence="2" id="KW-0378">Hydrolase</keyword>
<evidence type="ECO:0000256" key="2">
    <source>
        <dbReference type="ARBA" id="ARBA00022801"/>
    </source>
</evidence>
<reference evidence="5 6" key="1">
    <citation type="journal article" date="2018" name="Sci. Rep.">
        <title>Genome sequence of the cauliflower mushroom Sparassis crispa (Hanabiratake) and its association with beneficial usage.</title>
        <authorList>
            <person name="Kiyama R."/>
            <person name="Furutani Y."/>
            <person name="Kawaguchi K."/>
            <person name="Nakanishi T."/>
        </authorList>
    </citation>
    <scope>NUCLEOTIDE SEQUENCE [LARGE SCALE GENOMIC DNA]</scope>
</reference>
<sequence>MSQGFHPTPEQLALAERRRLKREQRKATEAKEKEEQSRILSREWVTLQDSTRCQHTVRVMSWNLLAQCLVRRELFPTSDCLKANQRENMLYREILSHNAHICCLQEVDRTEKLLPILENAGYASVYASGPRKRHGCLIAYRKDMYIHAGEHIVHYDEQDVRDEGSEKAHIGSSFRTRNIASLVALKQRETQNEGVIVATSHLFWHPSYAYERARQAAVLLREVVRFRDEGVGNPQWPCIIAGDFNFQPDDPVYSLLVGDPLLPNQAARLDTSRVVHASIDPDVAITSPSPAAEDEEGEEAGGGDPDRVIVNARLATPEDGLLTNAELVHFFERLRSLRSVYDEGQRLQPQLSQMGLTFGSRVSIPDARHGAFEPVWTSYTHYWKAVLDYIFVLDPPSHKLLICSLAKPHSANDLGLGLPRRGIGGSDHISLGAELGWIVEQ</sequence>
<dbReference type="Gene3D" id="3.60.10.10">
    <property type="entry name" value="Endonuclease/exonuclease/phosphatase"/>
    <property type="match status" value="1"/>
</dbReference>
<dbReference type="FunCoup" id="A0A401G7W0">
    <property type="interactions" value="260"/>
</dbReference>
<keyword evidence="6" id="KW-1185">Reference proteome</keyword>
<proteinExistence type="inferred from homology"/>
<dbReference type="Proteomes" id="UP000287166">
    <property type="component" value="Unassembled WGS sequence"/>
</dbReference>
<dbReference type="SUPFAM" id="SSF56219">
    <property type="entry name" value="DNase I-like"/>
    <property type="match status" value="1"/>
</dbReference>
<dbReference type="InParanoid" id="A0A401G7W0"/>
<dbReference type="PANTHER" id="PTHR12121:SF45">
    <property type="entry name" value="NOCTURNIN"/>
    <property type="match status" value="1"/>
</dbReference>
<dbReference type="RefSeq" id="XP_027609146.1">
    <property type="nucleotide sequence ID" value="XM_027753345.1"/>
</dbReference>
<dbReference type="InterPro" id="IPR036691">
    <property type="entry name" value="Endo/exonu/phosph_ase_sf"/>
</dbReference>
<dbReference type="GO" id="GO:0006139">
    <property type="term" value="P:nucleobase-containing compound metabolic process"/>
    <property type="evidence" value="ECO:0007669"/>
    <property type="project" value="UniProtKB-ARBA"/>
</dbReference>
<comment type="similarity">
    <text evidence="1">Belongs to the CCR4/nocturin family.</text>
</comment>
<comment type="caution">
    <text evidence="5">The sequence shown here is derived from an EMBL/GenBank/DDBJ whole genome shotgun (WGS) entry which is preliminary data.</text>
</comment>
<protein>
    <recommendedName>
        <fullName evidence="4">Endonuclease/exonuclease/phosphatase domain-containing protein</fullName>
    </recommendedName>
</protein>
<evidence type="ECO:0000256" key="1">
    <source>
        <dbReference type="ARBA" id="ARBA00010774"/>
    </source>
</evidence>
<dbReference type="OrthoDB" id="428734at2759"/>
<dbReference type="GO" id="GO:0000175">
    <property type="term" value="F:3'-5'-RNA exonuclease activity"/>
    <property type="evidence" value="ECO:0007669"/>
    <property type="project" value="TreeGrafter"/>
</dbReference>
<feature type="domain" description="Endonuclease/exonuclease/phosphatase" evidence="4">
    <location>
        <begin position="60"/>
        <end position="392"/>
    </location>
</feature>
<evidence type="ECO:0000259" key="4">
    <source>
        <dbReference type="Pfam" id="PF03372"/>
    </source>
</evidence>